<evidence type="ECO:0000313" key="2">
    <source>
        <dbReference type="EMBL" id="QEL17616.1"/>
    </source>
</evidence>
<sequence>MLRIGGQDHLQKSYRPSPSGWPVVPFPQAPDTNRGFPFSWQVRRAGGDLQPDQGTAARIVLLLMKLVDG</sequence>
<proteinExistence type="predicted"/>
<reference evidence="3" key="1">
    <citation type="submission" date="2019-08" db="EMBL/GenBank/DDBJ databases">
        <title>Limnoglobus roseus gen. nov., sp. nov., a novel freshwater planctomycete with a giant genome from the family Gemmataceae.</title>
        <authorList>
            <person name="Kulichevskaya I.S."/>
            <person name="Naumoff D.G."/>
            <person name="Miroshnikov K."/>
            <person name="Ivanova A."/>
            <person name="Philippov D.A."/>
            <person name="Hakobyan A."/>
            <person name="Rijpstra I.C."/>
            <person name="Sinninghe Damste J.S."/>
            <person name="Liesack W."/>
            <person name="Dedysh S.N."/>
        </authorList>
    </citation>
    <scope>NUCLEOTIDE SEQUENCE [LARGE SCALE GENOMIC DNA]</scope>
    <source>
        <strain evidence="3">PX52</strain>
    </source>
</reference>
<feature type="region of interest" description="Disordered" evidence="1">
    <location>
        <begin position="1"/>
        <end position="28"/>
    </location>
</feature>
<dbReference type="Proteomes" id="UP000324974">
    <property type="component" value="Chromosome"/>
</dbReference>
<dbReference type="KEGG" id="lrs:PX52LOC_04614"/>
<gene>
    <name evidence="2" type="ORF">PX52LOC_04614</name>
</gene>
<evidence type="ECO:0000256" key="1">
    <source>
        <dbReference type="SAM" id="MobiDB-lite"/>
    </source>
</evidence>
<evidence type="ECO:0000313" key="3">
    <source>
        <dbReference type="Proteomes" id="UP000324974"/>
    </source>
</evidence>
<dbReference type="EMBL" id="CP042425">
    <property type="protein sequence ID" value="QEL17616.1"/>
    <property type="molecule type" value="Genomic_DNA"/>
</dbReference>
<dbReference type="AlphaFoldDB" id="A0A5C1AHZ1"/>
<keyword evidence="3" id="KW-1185">Reference proteome</keyword>
<name>A0A5C1AHZ1_9BACT</name>
<organism evidence="2 3">
    <name type="scientific">Limnoglobus roseus</name>
    <dbReference type="NCBI Taxonomy" id="2598579"/>
    <lineage>
        <taxon>Bacteria</taxon>
        <taxon>Pseudomonadati</taxon>
        <taxon>Planctomycetota</taxon>
        <taxon>Planctomycetia</taxon>
        <taxon>Gemmatales</taxon>
        <taxon>Gemmataceae</taxon>
        <taxon>Limnoglobus</taxon>
    </lineage>
</organism>
<protein>
    <submittedName>
        <fullName evidence="2">Uncharacterized protein</fullName>
    </submittedName>
</protein>
<accession>A0A5C1AHZ1</accession>